<gene>
    <name evidence="1" type="ORF">C1875_03550</name>
</gene>
<sequence length="233" mass="27143">MHLGGVVQELSVFIDESGDFGPYETHSPFYLIALVFHEQGKDIGGQISHLRKHIVEAGFPPQHAIHSAPLIRREKDYENLDLTTRRKLFRSLFNFIRLCDIQYKAFVFKKREFADHDQLVSRMSRDIGLFVRSNLEYFQSFDRVIVYYDNGQKEITNIINAVFNVLLEADVRKVIPSKYSLFQAADMFCTLKLLSVKLEDTGLSKSELEFFRSVRDLRKNYLKPAVQKRLVSE</sequence>
<reference evidence="1 2" key="1">
    <citation type="journal article" date="2018" name="Elife">
        <title>Discovery and characterization of a prevalent human gut bacterial enzyme sufficient for the inactivation of a family of plant toxins.</title>
        <authorList>
            <person name="Koppel N."/>
            <person name="Bisanz J.E."/>
            <person name="Pandelia M.E."/>
            <person name="Turnbaugh P.J."/>
            <person name="Balskus E.P."/>
        </authorList>
    </citation>
    <scope>NUCLEOTIDE SEQUENCE [LARGE SCALE GENOMIC DNA]</scope>
    <source>
        <strain evidence="1 2">W1 BHI 6</strain>
    </source>
</reference>
<proteinExistence type="predicted"/>
<dbReference type="Proteomes" id="UP000253970">
    <property type="component" value="Unassembled WGS sequence"/>
</dbReference>
<dbReference type="AlphaFoldDB" id="A0A369MKM2"/>
<evidence type="ECO:0000313" key="2">
    <source>
        <dbReference type="Proteomes" id="UP000253970"/>
    </source>
</evidence>
<protein>
    <recommendedName>
        <fullName evidence="3">DUF3800 domain-containing protein</fullName>
    </recommendedName>
</protein>
<dbReference type="EMBL" id="PPTU01000003">
    <property type="protein sequence ID" value="RDB72556.1"/>
    <property type="molecule type" value="Genomic_DNA"/>
</dbReference>
<name>A0A369MKM2_EGGLN</name>
<organism evidence="1 2">
    <name type="scientific">Eggerthella lenta</name>
    <name type="common">Eubacterium lentum</name>
    <dbReference type="NCBI Taxonomy" id="84112"/>
    <lineage>
        <taxon>Bacteria</taxon>
        <taxon>Bacillati</taxon>
        <taxon>Actinomycetota</taxon>
        <taxon>Coriobacteriia</taxon>
        <taxon>Eggerthellales</taxon>
        <taxon>Eggerthellaceae</taxon>
        <taxon>Eggerthella</taxon>
    </lineage>
</organism>
<dbReference type="InterPro" id="IPR024524">
    <property type="entry name" value="DUF3800"/>
</dbReference>
<accession>A0A369MKM2</accession>
<comment type="caution">
    <text evidence="1">The sequence shown here is derived from an EMBL/GenBank/DDBJ whole genome shotgun (WGS) entry which is preliminary data.</text>
</comment>
<evidence type="ECO:0008006" key="3">
    <source>
        <dbReference type="Google" id="ProtNLM"/>
    </source>
</evidence>
<dbReference type="Pfam" id="PF12686">
    <property type="entry name" value="DUF3800"/>
    <property type="match status" value="1"/>
</dbReference>
<evidence type="ECO:0000313" key="1">
    <source>
        <dbReference type="EMBL" id="RDB72556.1"/>
    </source>
</evidence>